<keyword evidence="3 9" id="KW-0813">Transport</keyword>
<feature type="transmembrane region" description="Helical" evidence="10">
    <location>
        <begin position="50"/>
        <end position="79"/>
    </location>
</feature>
<dbReference type="PANTHER" id="PTHR48022:SF75">
    <property type="entry name" value="GALACTOSE TRANSPORTER-RELATED"/>
    <property type="match status" value="1"/>
</dbReference>
<proteinExistence type="inferred from homology"/>
<dbReference type="Gene3D" id="1.20.1250.20">
    <property type="entry name" value="MFS general substrate transporter like domains"/>
    <property type="match status" value="1"/>
</dbReference>
<evidence type="ECO:0000256" key="9">
    <source>
        <dbReference type="RuleBase" id="RU003346"/>
    </source>
</evidence>
<protein>
    <recommendedName>
        <fullName evidence="11">Major facilitator superfamily (MFS) profile domain-containing protein</fullName>
    </recommendedName>
</protein>
<name>S8DLU0_FOMSC</name>
<accession>S8DLU0</accession>
<dbReference type="InterPro" id="IPR003663">
    <property type="entry name" value="Sugar/inositol_transpt"/>
</dbReference>
<keyword evidence="6 10" id="KW-1133">Transmembrane helix</keyword>
<keyword evidence="7 10" id="KW-0472">Membrane</keyword>
<comment type="catalytic activity">
    <reaction evidence="8">
        <text>myo-inositol(out) + H(+)(out) = myo-inositol(in) + H(+)(in)</text>
        <dbReference type="Rhea" id="RHEA:60364"/>
        <dbReference type="ChEBI" id="CHEBI:15378"/>
        <dbReference type="ChEBI" id="CHEBI:17268"/>
    </reaction>
</comment>
<dbReference type="InterPro" id="IPR005828">
    <property type="entry name" value="MFS_sugar_transport-like"/>
</dbReference>
<dbReference type="CDD" id="cd17356">
    <property type="entry name" value="MFS_HXT"/>
    <property type="match status" value="1"/>
</dbReference>
<dbReference type="OrthoDB" id="5141738at2759"/>
<dbReference type="AlphaFoldDB" id="S8DLU0"/>
<evidence type="ECO:0000256" key="4">
    <source>
        <dbReference type="ARBA" id="ARBA00022597"/>
    </source>
</evidence>
<dbReference type="FunCoup" id="S8DLU0">
    <property type="interactions" value="275"/>
</dbReference>
<evidence type="ECO:0000256" key="5">
    <source>
        <dbReference type="ARBA" id="ARBA00022692"/>
    </source>
</evidence>
<dbReference type="PROSITE" id="PS50850">
    <property type="entry name" value="MFS"/>
    <property type="match status" value="1"/>
</dbReference>
<dbReference type="InParanoid" id="S8DLU0"/>
<evidence type="ECO:0000313" key="12">
    <source>
        <dbReference type="EMBL" id="EPS94456.1"/>
    </source>
</evidence>
<dbReference type="PANTHER" id="PTHR48022">
    <property type="entry name" value="PLASTIDIC GLUCOSE TRANSPORTER 4"/>
    <property type="match status" value="1"/>
</dbReference>
<dbReference type="HOGENOM" id="CLU_001265_30_1_1"/>
<dbReference type="SUPFAM" id="SSF103473">
    <property type="entry name" value="MFS general substrate transporter"/>
    <property type="match status" value="1"/>
</dbReference>
<evidence type="ECO:0000256" key="6">
    <source>
        <dbReference type="ARBA" id="ARBA00022989"/>
    </source>
</evidence>
<evidence type="ECO:0000256" key="3">
    <source>
        <dbReference type="ARBA" id="ARBA00022448"/>
    </source>
</evidence>
<dbReference type="Pfam" id="PF00083">
    <property type="entry name" value="Sugar_tr"/>
    <property type="match status" value="1"/>
</dbReference>
<evidence type="ECO:0000256" key="7">
    <source>
        <dbReference type="ARBA" id="ARBA00023136"/>
    </source>
</evidence>
<dbReference type="FunFam" id="1.20.1250.20:FF:000044">
    <property type="entry name" value="Hexose transporter Hxt3p"/>
    <property type="match status" value="1"/>
</dbReference>
<feature type="transmembrane region" description="Helical" evidence="10">
    <location>
        <begin position="440"/>
        <end position="457"/>
    </location>
</feature>
<feature type="transmembrane region" description="Helical" evidence="10">
    <location>
        <begin position="372"/>
        <end position="396"/>
    </location>
</feature>
<dbReference type="eggNOG" id="KOG0254">
    <property type="taxonomic scope" value="Eukaryota"/>
</dbReference>
<dbReference type="InterPro" id="IPR005829">
    <property type="entry name" value="Sugar_transporter_CS"/>
</dbReference>
<feature type="transmembrane region" description="Helical" evidence="10">
    <location>
        <begin position="12"/>
        <end position="30"/>
    </location>
</feature>
<feature type="transmembrane region" description="Helical" evidence="10">
    <location>
        <begin position="310"/>
        <end position="331"/>
    </location>
</feature>
<feature type="transmembrane region" description="Helical" evidence="10">
    <location>
        <begin position="417"/>
        <end position="434"/>
    </location>
</feature>
<evidence type="ECO:0000256" key="2">
    <source>
        <dbReference type="ARBA" id="ARBA00010992"/>
    </source>
</evidence>
<organism evidence="12 13">
    <name type="scientific">Fomitopsis schrenkii</name>
    <name type="common">Brown rot fungus</name>
    <dbReference type="NCBI Taxonomy" id="2126942"/>
    <lineage>
        <taxon>Eukaryota</taxon>
        <taxon>Fungi</taxon>
        <taxon>Dikarya</taxon>
        <taxon>Basidiomycota</taxon>
        <taxon>Agaricomycotina</taxon>
        <taxon>Agaricomycetes</taxon>
        <taxon>Polyporales</taxon>
        <taxon>Fomitopsis</taxon>
    </lineage>
</organism>
<dbReference type="PROSITE" id="PS00216">
    <property type="entry name" value="SUGAR_TRANSPORT_1"/>
    <property type="match status" value="1"/>
</dbReference>
<dbReference type="NCBIfam" id="TIGR00879">
    <property type="entry name" value="SP"/>
    <property type="match status" value="1"/>
</dbReference>
<comment type="subcellular location">
    <subcellularLocation>
        <location evidence="1">Membrane</location>
        <topology evidence="1">Multi-pass membrane protein</topology>
    </subcellularLocation>
</comment>
<dbReference type="EMBL" id="KE504232">
    <property type="protein sequence ID" value="EPS94456.1"/>
    <property type="molecule type" value="Genomic_DNA"/>
</dbReference>
<feature type="transmembrane region" description="Helical" evidence="10">
    <location>
        <begin position="91"/>
        <end position="110"/>
    </location>
</feature>
<dbReference type="Proteomes" id="UP000015241">
    <property type="component" value="Unassembled WGS sequence"/>
</dbReference>
<feature type="transmembrane region" description="Helical" evidence="10">
    <location>
        <begin position="184"/>
        <end position="203"/>
    </location>
</feature>
<evidence type="ECO:0000256" key="10">
    <source>
        <dbReference type="SAM" id="Phobius"/>
    </source>
</evidence>
<feature type="transmembrane region" description="Helical" evidence="10">
    <location>
        <begin position="338"/>
        <end position="360"/>
    </location>
</feature>
<dbReference type="PROSITE" id="PS00217">
    <property type="entry name" value="SUGAR_TRANSPORT_2"/>
    <property type="match status" value="1"/>
</dbReference>
<evidence type="ECO:0000313" key="13">
    <source>
        <dbReference type="Proteomes" id="UP000015241"/>
    </source>
</evidence>
<dbReference type="GO" id="GO:0005351">
    <property type="term" value="F:carbohydrate:proton symporter activity"/>
    <property type="evidence" value="ECO:0007669"/>
    <property type="project" value="TreeGrafter"/>
</dbReference>
<keyword evidence="13" id="KW-1185">Reference proteome</keyword>
<feature type="transmembrane region" description="Helical" evidence="10">
    <location>
        <begin position="152"/>
        <end position="172"/>
    </location>
</feature>
<dbReference type="STRING" id="743788.S8DLU0"/>
<feature type="transmembrane region" description="Helical" evidence="10">
    <location>
        <begin position="122"/>
        <end position="140"/>
    </location>
</feature>
<evidence type="ECO:0000256" key="1">
    <source>
        <dbReference type="ARBA" id="ARBA00004141"/>
    </source>
</evidence>
<keyword evidence="5 10" id="KW-0812">Transmembrane</keyword>
<sequence length="532" mass="58681">MAVLLHVQGLPIGYMAIALAVIASMGGFIFGYDTGQISDILIMPDFLLRFWQITCSFTTVREGLIVALLSIGTFIGSLLGAPTADALGRRYAMVSECLVFCVGVIIQITSKHVWQQFAMGRFVSGIGIGALSAAVPMYQAEAAPSQIRGTLTATYQLFITFGILVAYCISIGTREIGGAGSWRTVVGISFVWPAILSIGILFMPESPRWLTSRGRYDEALLSLASGRGVPRSEAADHFILNREMEEMREAIEYEKSVQSGWLDCFSFERKQLYRTLLVSALQMFQQLTGANYFFYYGATVFQSVGIQDSFVTQIILGAVNFGCTFGGLYIMETYGRRMPLIIGGIWQSIWLFVFAAAGTAKDPSTDEGIGKLMIVSACLFILGYAMTWAPGIWILVGETFPTRTRSKQAAIATSSNWLWNFLIAFFTPFITRAIQYRYGFVFAACNMTGAVVVYFFLYESSDLSLESVDMMYGDPYCKPWTSANWAPPGFSSRADLIDQTRAAEQRKPLVTGVEEARIEKTDPAINNTANKV</sequence>
<feature type="domain" description="Major facilitator superfamily (MFS) profile" evidence="11">
    <location>
        <begin position="19"/>
        <end position="461"/>
    </location>
</feature>
<dbReference type="GO" id="GO:0005886">
    <property type="term" value="C:plasma membrane"/>
    <property type="evidence" value="ECO:0007669"/>
    <property type="project" value="TreeGrafter"/>
</dbReference>
<evidence type="ECO:0000256" key="8">
    <source>
        <dbReference type="ARBA" id="ARBA00049119"/>
    </source>
</evidence>
<gene>
    <name evidence="12" type="ORF">FOMPIDRAFT_1033352</name>
</gene>
<comment type="similarity">
    <text evidence="2 9">Belongs to the major facilitator superfamily. Sugar transporter (TC 2.A.1.1) family.</text>
</comment>
<dbReference type="InterPro" id="IPR050360">
    <property type="entry name" value="MFS_Sugar_Transporters"/>
</dbReference>
<keyword evidence="4" id="KW-0762">Sugar transport</keyword>
<evidence type="ECO:0000259" key="11">
    <source>
        <dbReference type="PROSITE" id="PS50850"/>
    </source>
</evidence>
<dbReference type="InterPro" id="IPR020846">
    <property type="entry name" value="MFS_dom"/>
</dbReference>
<dbReference type="PRINTS" id="PR00171">
    <property type="entry name" value="SUGRTRNSPORT"/>
</dbReference>
<reference evidence="12 13" key="1">
    <citation type="journal article" date="2012" name="Science">
        <title>The Paleozoic origin of enzymatic lignin decomposition reconstructed from 31 fungal genomes.</title>
        <authorList>
            <person name="Floudas D."/>
            <person name="Binder M."/>
            <person name="Riley R."/>
            <person name="Barry K."/>
            <person name="Blanchette R.A."/>
            <person name="Henrissat B."/>
            <person name="Martinez A.T."/>
            <person name="Otillar R."/>
            <person name="Spatafora J.W."/>
            <person name="Yadav J.S."/>
            <person name="Aerts A."/>
            <person name="Benoit I."/>
            <person name="Boyd A."/>
            <person name="Carlson A."/>
            <person name="Copeland A."/>
            <person name="Coutinho P.M."/>
            <person name="de Vries R.P."/>
            <person name="Ferreira P."/>
            <person name="Findley K."/>
            <person name="Foster B."/>
            <person name="Gaskell J."/>
            <person name="Glotzer D."/>
            <person name="Gorecki P."/>
            <person name="Heitman J."/>
            <person name="Hesse C."/>
            <person name="Hori C."/>
            <person name="Igarashi K."/>
            <person name="Jurgens J.A."/>
            <person name="Kallen N."/>
            <person name="Kersten P."/>
            <person name="Kohler A."/>
            <person name="Kuees U."/>
            <person name="Kumar T.K.A."/>
            <person name="Kuo A."/>
            <person name="LaButti K."/>
            <person name="Larrondo L.F."/>
            <person name="Lindquist E."/>
            <person name="Ling A."/>
            <person name="Lombard V."/>
            <person name="Lucas S."/>
            <person name="Lundell T."/>
            <person name="Martin R."/>
            <person name="McLaughlin D.J."/>
            <person name="Morgenstern I."/>
            <person name="Morin E."/>
            <person name="Murat C."/>
            <person name="Nagy L.G."/>
            <person name="Nolan M."/>
            <person name="Ohm R.A."/>
            <person name="Patyshakuliyeva A."/>
            <person name="Rokas A."/>
            <person name="Ruiz-Duenas F.J."/>
            <person name="Sabat G."/>
            <person name="Salamov A."/>
            <person name="Samejima M."/>
            <person name="Schmutz J."/>
            <person name="Slot J.C."/>
            <person name="St John F."/>
            <person name="Stenlid J."/>
            <person name="Sun H."/>
            <person name="Sun S."/>
            <person name="Syed K."/>
            <person name="Tsang A."/>
            <person name="Wiebenga A."/>
            <person name="Young D."/>
            <person name="Pisabarro A."/>
            <person name="Eastwood D.C."/>
            <person name="Martin F."/>
            <person name="Cullen D."/>
            <person name="Grigoriev I.V."/>
            <person name="Hibbett D.S."/>
        </authorList>
    </citation>
    <scope>NUCLEOTIDE SEQUENCE</scope>
    <source>
        <strain evidence="13">FP-58527</strain>
    </source>
</reference>
<dbReference type="InterPro" id="IPR036259">
    <property type="entry name" value="MFS_trans_sf"/>
</dbReference>